<gene>
    <name evidence="1" type="ORF">ARMSODRAFT_116160</name>
</gene>
<name>A0A2H3C309_9AGAR</name>
<protein>
    <submittedName>
        <fullName evidence="1">Uncharacterized protein</fullName>
    </submittedName>
</protein>
<dbReference type="Proteomes" id="UP000218334">
    <property type="component" value="Unassembled WGS sequence"/>
</dbReference>
<dbReference type="EMBL" id="KZ293426">
    <property type="protein sequence ID" value="PBK70523.1"/>
    <property type="molecule type" value="Genomic_DNA"/>
</dbReference>
<accession>A0A2H3C309</accession>
<dbReference type="AlphaFoldDB" id="A0A2H3C309"/>
<keyword evidence="2" id="KW-1185">Reference proteome</keyword>
<organism evidence="1 2">
    <name type="scientific">Armillaria solidipes</name>
    <dbReference type="NCBI Taxonomy" id="1076256"/>
    <lineage>
        <taxon>Eukaryota</taxon>
        <taxon>Fungi</taxon>
        <taxon>Dikarya</taxon>
        <taxon>Basidiomycota</taxon>
        <taxon>Agaricomycotina</taxon>
        <taxon>Agaricomycetes</taxon>
        <taxon>Agaricomycetidae</taxon>
        <taxon>Agaricales</taxon>
        <taxon>Marasmiineae</taxon>
        <taxon>Physalacriaceae</taxon>
        <taxon>Armillaria</taxon>
    </lineage>
</organism>
<reference evidence="2" key="1">
    <citation type="journal article" date="2017" name="Nat. Ecol. Evol.">
        <title>Genome expansion and lineage-specific genetic innovations in the forest pathogenic fungi Armillaria.</title>
        <authorList>
            <person name="Sipos G."/>
            <person name="Prasanna A.N."/>
            <person name="Walter M.C."/>
            <person name="O'Connor E."/>
            <person name="Balint B."/>
            <person name="Krizsan K."/>
            <person name="Kiss B."/>
            <person name="Hess J."/>
            <person name="Varga T."/>
            <person name="Slot J."/>
            <person name="Riley R."/>
            <person name="Boka B."/>
            <person name="Rigling D."/>
            <person name="Barry K."/>
            <person name="Lee J."/>
            <person name="Mihaltcheva S."/>
            <person name="LaButti K."/>
            <person name="Lipzen A."/>
            <person name="Waldron R."/>
            <person name="Moloney N.M."/>
            <person name="Sperisen C."/>
            <person name="Kredics L."/>
            <person name="Vagvoelgyi C."/>
            <person name="Patrignani A."/>
            <person name="Fitzpatrick D."/>
            <person name="Nagy I."/>
            <person name="Doyle S."/>
            <person name="Anderson J.B."/>
            <person name="Grigoriev I.V."/>
            <person name="Gueldener U."/>
            <person name="Muensterkoetter M."/>
            <person name="Nagy L.G."/>
        </authorList>
    </citation>
    <scope>NUCLEOTIDE SEQUENCE [LARGE SCALE GENOMIC DNA]</scope>
    <source>
        <strain evidence="2">28-4</strain>
    </source>
</reference>
<evidence type="ECO:0000313" key="1">
    <source>
        <dbReference type="EMBL" id="PBK70523.1"/>
    </source>
</evidence>
<sequence>MVQRRFAAPVARRHWQNRFFFGEPGDQSQVPHHHFYHCDTQPNRVLQPTSLSQKTGLVPSAPYRVVELCVKDPRREANNSMSPSCNGMLLGSFDRQGNETFGIVCSRAGQSTFNLCSPITCRQKCCFVPLGSKNELRYDRHSFSPLLPR</sequence>
<evidence type="ECO:0000313" key="2">
    <source>
        <dbReference type="Proteomes" id="UP000218334"/>
    </source>
</evidence>
<proteinExistence type="predicted"/>